<sequence length="40" mass="4615">MRAASALASLIEVLLWAVFIGLVGLVIFRYRDWFRTFVGR</sequence>
<gene>
    <name evidence="2" type="ORF">PSYPI_47468</name>
</gene>
<reference evidence="2 3" key="1">
    <citation type="journal article" date="2011" name="PLoS Pathog.">
        <title>Dynamic evolution of pathogenicity revealed by sequencing and comparative genomics of 19 Pseudomonas syringae isolates.</title>
        <authorList>
            <person name="Baltrus D.A."/>
            <person name="Nishimura M.T."/>
            <person name="Romanchuk A."/>
            <person name="Chang J.H."/>
            <person name="Mukhtar M.S."/>
            <person name="Cherkis K."/>
            <person name="Roach J."/>
            <person name="Grant S.R."/>
            <person name="Jones C.D."/>
            <person name="Dangl J.L."/>
        </authorList>
    </citation>
    <scope>NUCLEOTIDE SEQUENCE [LARGE SCALE GENOMIC DNA]</scope>
    <source>
        <strain evidence="2 3">1704B</strain>
    </source>
</reference>
<name>F3GRC3_PSESJ</name>
<organism evidence="2 3">
    <name type="scientific">Pseudomonas syringae pv. pisi str. 1704B</name>
    <dbReference type="NCBI Taxonomy" id="629263"/>
    <lineage>
        <taxon>Bacteria</taxon>
        <taxon>Pseudomonadati</taxon>
        <taxon>Pseudomonadota</taxon>
        <taxon>Gammaproteobacteria</taxon>
        <taxon>Pseudomonadales</taxon>
        <taxon>Pseudomonadaceae</taxon>
        <taxon>Pseudomonas</taxon>
        <taxon>Pseudomonas syringae</taxon>
    </lineage>
</organism>
<feature type="non-terminal residue" evidence="2">
    <location>
        <position position="40"/>
    </location>
</feature>
<keyword evidence="1" id="KW-0812">Transmembrane</keyword>
<dbReference type="EMBL" id="AEAI01004503">
    <property type="protein sequence ID" value="EGH49626.1"/>
    <property type="molecule type" value="Genomic_DNA"/>
</dbReference>
<keyword evidence="1" id="KW-1133">Transmembrane helix</keyword>
<evidence type="ECO:0000313" key="3">
    <source>
        <dbReference type="Proteomes" id="UP000004986"/>
    </source>
</evidence>
<feature type="transmembrane region" description="Helical" evidence="1">
    <location>
        <begin position="6"/>
        <end position="28"/>
    </location>
</feature>
<dbReference type="Proteomes" id="UP000004986">
    <property type="component" value="Unassembled WGS sequence"/>
</dbReference>
<evidence type="ECO:0000313" key="2">
    <source>
        <dbReference type="EMBL" id="EGH49626.1"/>
    </source>
</evidence>
<comment type="caution">
    <text evidence="2">The sequence shown here is derived from an EMBL/GenBank/DDBJ whole genome shotgun (WGS) entry which is preliminary data.</text>
</comment>
<keyword evidence="1" id="KW-0472">Membrane</keyword>
<protein>
    <submittedName>
        <fullName evidence="2">Uncharacterized protein</fullName>
    </submittedName>
</protein>
<dbReference type="AlphaFoldDB" id="F3GRC3"/>
<keyword evidence="3" id="KW-1185">Reference proteome</keyword>
<proteinExistence type="predicted"/>
<evidence type="ECO:0000256" key="1">
    <source>
        <dbReference type="SAM" id="Phobius"/>
    </source>
</evidence>
<dbReference type="HOGENOM" id="CLU_3301609_0_0_6"/>
<accession>F3GRC3</accession>